<dbReference type="EMBL" id="JAAGOX010000032">
    <property type="protein sequence ID" value="NDW46551.1"/>
    <property type="molecule type" value="Genomic_DNA"/>
</dbReference>
<proteinExistence type="predicted"/>
<comment type="caution">
    <text evidence="1">The sequence shown here is derived from an EMBL/GenBank/DDBJ whole genome shotgun (WGS) entry which is preliminary data.</text>
</comment>
<name>A0A6B2NQW3_9RHOB</name>
<dbReference type="AlphaFoldDB" id="A0A6B2NQW3"/>
<reference evidence="1" key="1">
    <citation type="submission" date="2020-02" db="EMBL/GenBank/DDBJ databases">
        <title>Delineation of the pyrene-degrading pathway in Roseobacter clade bacteria by genomic analysis.</title>
        <authorList>
            <person name="Zhou H."/>
            <person name="Wang H."/>
        </authorList>
    </citation>
    <scope>NUCLEOTIDE SEQUENCE</scope>
    <source>
        <strain evidence="1">PrR005</strain>
    </source>
</reference>
<gene>
    <name evidence="1" type="ORF">G0P99_16490</name>
</gene>
<evidence type="ECO:0000313" key="1">
    <source>
        <dbReference type="EMBL" id="NDW46551.1"/>
    </source>
</evidence>
<accession>A0A6B2NQW3</accession>
<sequence length="248" mass="28538">MWCPESYVTLSEIVHLFNLDLDYLFLPADDHPHYELEESFHPTSLDPIERKAARNWLISGFFEVFGSDIRACLPSGAIVKVDGSFLRYSDPDWMVDYENPTDKNKPGFDKLDLFSDSTFPRKYFYRQYLAERKFDHLVEAKMLLGSSNPIAGAALCIKESNTRVANLDQLADWLIAKIEAQPGERRDRFDAAEEVVQLIVEAFQSGKVRTKAEAKKMFAHDMKHEAWLALWREACEIMPELSRPGPRS</sequence>
<organism evidence="1">
    <name type="scientific">Ruegeria sp. PrR005</name>
    <dbReference type="NCBI Taxonomy" id="2706882"/>
    <lineage>
        <taxon>Bacteria</taxon>
        <taxon>Pseudomonadati</taxon>
        <taxon>Pseudomonadota</taxon>
        <taxon>Alphaproteobacteria</taxon>
        <taxon>Rhodobacterales</taxon>
        <taxon>Roseobacteraceae</taxon>
        <taxon>Ruegeria</taxon>
    </lineage>
</organism>
<protein>
    <submittedName>
        <fullName evidence="1">Uncharacterized protein</fullName>
    </submittedName>
</protein>
<dbReference type="RefSeq" id="WP_164131570.1">
    <property type="nucleotide sequence ID" value="NZ_JAAGOX010000032.1"/>
</dbReference>